<evidence type="ECO:0000313" key="9">
    <source>
        <dbReference type="Proteomes" id="UP001217918"/>
    </source>
</evidence>
<evidence type="ECO:0000256" key="7">
    <source>
        <dbReference type="RuleBase" id="RU365085"/>
    </source>
</evidence>
<dbReference type="GO" id="GO:0033185">
    <property type="term" value="C:dolichol-phosphate-mannose synthase complex"/>
    <property type="evidence" value="ECO:0007669"/>
    <property type="project" value="TreeGrafter"/>
</dbReference>
<evidence type="ECO:0000256" key="1">
    <source>
        <dbReference type="ARBA" id="ARBA00004477"/>
    </source>
</evidence>
<evidence type="ECO:0000256" key="3">
    <source>
        <dbReference type="ARBA" id="ARBA00022692"/>
    </source>
</evidence>
<comment type="caution">
    <text evidence="8">The sequence shown here is derived from an EMBL/GenBank/DDBJ whole genome shotgun (WGS) entry which is preliminary data.</text>
</comment>
<reference evidence="8" key="1">
    <citation type="journal article" date="2023" name="Mol. Plant Microbe Interact.">
        <title>Elucidating the Obligate Nature and Biological Capacity of an Invasive Fungal Corn Pathogen.</title>
        <authorList>
            <person name="MacCready J.S."/>
            <person name="Roggenkamp E.M."/>
            <person name="Gdanetz K."/>
            <person name="Chilvers M.I."/>
        </authorList>
    </citation>
    <scope>NUCLEOTIDE SEQUENCE</scope>
    <source>
        <strain evidence="8">PM02</strain>
    </source>
</reference>
<dbReference type="Pfam" id="PF08285">
    <property type="entry name" value="DPM3"/>
    <property type="match status" value="1"/>
</dbReference>
<comment type="similarity">
    <text evidence="2 7">Belongs to the DPM3 family.</text>
</comment>
<keyword evidence="4 7" id="KW-0256">Endoplasmic reticulum</keyword>
<keyword evidence="5 7" id="KW-1133">Transmembrane helix</keyword>
<dbReference type="GO" id="GO:0005789">
    <property type="term" value="C:endoplasmic reticulum membrane"/>
    <property type="evidence" value="ECO:0007669"/>
    <property type="project" value="UniProtKB-SubCell"/>
</dbReference>
<accession>A0AAD9HXE3</accession>
<evidence type="ECO:0000256" key="6">
    <source>
        <dbReference type="ARBA" id="ARBA00023136"/>
    </source>
</evidence>
<comment type="subcellular location">
    <subcellularLocation>
        <location evidence="1 7">Endoplasmic reticulum membrane</location>
        <topology evidence="1 7">Multi-pass membrane protein</topology>
    </subcellularLocation>
</comment>
<protein>
    <recommendedName>
        <fullName evidence="7">Dolichol-phosphate mannosyltransferase subunit 3</fullName>
    </recommendedName>
</protein>
<dbReference type="InterPro" id="IPR013174">
    <property type="entry name" value="DPM3"/>
</dbReference>
<organism evidence="8 9">
    <name type="scientific">Phyllachora maydis</name>
    <dbReference type="NCBI Taxonomy" id="1825666"/>
    <lineage>
        <taxon>Eukaryota</taxon>
        <taxon>Fungi</taxon>
        <taxon>Dikarya</taxon>
        <taxon>Ascomycota</taxon>
        <taxon>Pezizomycotina</taxon>
        <taxon>Sordariomycetes</taxon>
        <taxon>Sordariomycetidae</taxon>
        <taxon>Phyllachorales</taxon>
        <taxon>Phyllachoraceae</taxon>
        <taxon>Phyllachora</taxon>
    </lineage>
</organism>
<feature type="transmembrane region" description="Helical" evidence="7">
    <location>
        <begin position="40"/>
        <end position="61"/>
    </location>
</feature>
<comment type="function">
    <text evidence="7">Stabilizer subunit of the dolichol-phosphate mannose (DPM) synthase complex; tethers catalytic subunit to the ER.</text>
</comment>
<dbReference type="Proteomes" id="UP001217918">
    <property type="component" value="Unassembled WGS sequence"/>
</dbReference>
<evidence type="ECO:0000256" key="4">
    <source>
        <dbReference type="ARBA" id="ARBA00022824"/>
    </source>
</evidence>
<dbReference type="GO" id="GO:0006506">
    <property type="term" value="P:GPI anchor biosynthetic process"/>
    <property type="evidence" value="ECO:0007669"/>
    <property type="project" value="TreeGrafter"/>
</dbReference>
<gene>
    <name evidence="8" type="ORF">P8C59_001039</name>
</gene>
<feature type="transmembrane region" description="Helical" evidence="7">
    <location>
        <begin position="7"/>
        <end position="28"/>
    </location>
</feature>
<evidence type="ECO:0000256" key="5">
    <source>
        <dbReference type="ARBA" id="ARBA00022989"/>
    </source>
</evidence>
<name>A0AAD9HXE3_9PEZI</name>
<comment type="pathway">
    <text evidence="7">Protein modification; protein glycosylation.</text>
</comment>
<keyword evidence="9" id="KW-1185">Reference proteome</keyword>
<dbReference type="AlphaFoldDB" id="A0AAD9HXE3"/>
<dbReference type="PANTHER" id="PTHR16433">
    <property type="entry name" value="DOLICHOL-PHOSPHATE MANNOSYLTRANSFERASE SUBUNIT 3"/>
    <property type="match status" value="1"/>
</dbReference>
<evidence type="ECO:0000256" key="2">
    <source>
        <dbReference type="ARBA" id="ARBA00010430"/>
    </source>
</evidence>
<keyword evidence="3 7" id="KW-0812">Transmembrane</keyword>
<comment type="subunit">
    <text evidence="7">Component of the dolichol-phosphate mannose (DPM) synthase complex.</text>
</comment>
<evidence type="ECO:0000313" key="8">
    <source>
        <dbReference type="EMBL" id="KAK2067283.1"/>
    </source>
</evidence>
<dbReference type="EMBL" id="JAQQPM010000001">
    <property type="protein sequence ID" value="KAK2067283.1"/>
    <property type="molecule type" value="Genomic_DNA"/>
</dbReference>
<dbReference type="PANTHER" id="PTHR16433:SF0">
    <property type="entry name" value="DOLICHOL-PHOSPHATE MANNOSYLTRANSFERASE SUBUNIT 3"/>
    <property type="match status" value="1"/>
</dbReference>
<proteinExistence type="inferred from homology"/>
<sequence>MTRAVQTISAALLVSSLYLTLLLELVPLPTVVQKEIVPVLPFWALVALGAWLLFRLGWGVLTFHDTPAAYKELMGEIELAKLDLRTKGVSVD</sequence>
<keyword evidence="6 7" id="KW-0472">Membrane</keyword>